<dbReference type="InterPro" id="IPR032678">
    <property type="entry name" value="tRNA-synt_1_cat_dom"/>
</dbReference>
<evidence type="ECO:0000256" key="5">
    <source>
        <dbReference type="ARBA" id="ARBA00014738"/>
    </source>
</evidence>
<dbReference type="Gene3D" id="1.20.120.1910">
    <property type="entry name" value="Cysteine-tRNA ligase, C-terminal anti-codon recognition domain"/>
    <property type="match status" value="1"/>
</dbReference>
<dbReference type="NCBIfam" id="TIGR00435">
    <property type="entry name" value="cysS"/>
    <property type="match status" value="1"/>
</dbReference>
<keyword evidence="9" id="KW-0547">Nucleotide-binding</keyword>
<comment type="similarity">
    <text evidence="3">Belongs to the class-I aminoacyl-tRNA synthetase family.</text>
</comment>
<feature type="domain" description="Cysteinyl-tRNA synthetase class Ia DALR" evidence="16">
    <location>
        <begin position="346"/>
        <end position="405"/>
    </location>
</feature>
<dbReference type="FunFam" id="3.40.50.620:FF:000068">
    <property type="entry name" value="Cysteine--tRNA ligase"/>
    <property type="match status" value="1"/>
</dbReference>
<dbReference type="GO" id="GO:0004817">
    <property type="term" value="F:cysteine-tRNA ligase activity"/>
    <property type="evidence" value="ECO:0007669"/>
    <property type="project" value="UniProtKB-EC"/>
</dbReference>
<dbReference type="PANTHER" id="PTHR10890:SF30">
    <property type="entry name" value="CYSTEINE--TRNA LIGASE"/>
    <property type="match status" value="1"/>
</dbReference>
<dbReference type="PANTHER" id="PTHR10890">
    <property type="entry name" value="CYSTEINYL-TRNA SYNTHETASE"/>
    <property type="match status" value="1"/>
</dbReference>
<evidence type="ECO:0000256" key="3">
    <source>
        <dbReference type="ARBA" id="ARBA00005594"/>
    </source>
</evidence>
<keyword evidence="7" id="KW-0436">Ligase</keyword>
<dbReference type="InterPro" id="IPR015273">
    <property type="entry name" value="Cys-tRNA-synt_Ia_DALR"/>
</dbReference>
<evidence type="ECO:0000256" key="14">
    <source>
        <dbReference type="ARBA" id="ARBA00031499"/>
    </source>
</evidence>
<dbReference type="Pfam" id="PF09190">
    <property type="entry name" value="DALR_2"/>
    <property type="match status" value="1"/>
</dbReference>
<evidence type="ECO:0000256" key="1">
    <source>
        <dbReference type="ARBA" id="ARBA00001947"/>
    </source>
</evidence>
<comment type="subcellular location">
    <subcellularLocation>
        <location evidence="2">Cytoplasm</location>
    </subcellularLocation>
</comment>
<comment type="catalytic activity">
    <reaction evidence="15">
        <text>tRNA(Cys) + L-cysteine + ATP = L-cysteinyl-tRNA(Cys) + AMP + diphosphate</text>
        <dbReference type="Rhea" id="RHEA:17773"/>
        <dbReference type="Rhea" id="RHEA-COMP:9661"/>
        <dbReference type="Rhea" id="RHEA-COMP:9679"/>
        <dbReference type="ChEBI" id="CHEBI:30616"/>
        <dbReference type="ChEBI" id="CHEBI:33019"/>
        <dbReference type="ChEBI" id="CHEBI:35235"/>
        <dbReference type="ChEBI" id="CHEBI:78442"/>
        <dbReference type="ChEBI" id="CHEBI:78517"/>
        <dbReference type="ChEBI" id="CHEBI:456215"/>
        <dbReference type="EC" id="6.1.1.16"/>
    </reaction>
</comment>
<dbReference type="SUPFAM" id="SSF52374">
    <property type="entry name" value="Nucleotidylyl transferase"/>
    <property type="match status" value="1"/>
</dbReference>
<keyword evidence="12" id="KW-0648">Protein biosynthesis</keyword>
<gene>
    <name evidence="17" type="ORF">UFOPK1503_00846</name>
    <name evidence="18" type="ORF">UFOPK1693_00126</name>
</gene>
<evidence type="ECO:0000256" key="9">
    <source>
        <dbReference type="ARBA" id="ARBA00022741"/>
    </source>
</evidence>
<evidence type="ECO:0000256" key="13">
    <source>
        <dbReference type="ARBA" id="ARBA00023146"/>
    </source>
</evidence>
<dbReference type="InterPro" id="IPR024909">
    <property type="entry name" value="Cys-tRNA/MSH_ligase"/>
</dbReference>
<evidence type="ECO:0000256" key="12">
    <source>
        <dbReference type="ARBA" id="ARBA00022917"/>
    </source>
</evidence>
<organism evidence="18">
    <name type="scientific">freshwater metagenome</name>
    <dbReference type="NCBI Taxonomy" id="449393"/>
    <lineage>
        <taxon>unclassified sequences</taxon>
        <taxon>metagenomes</taxon>
        <taxon>ecological metagenomes</taxon>
    </lineage>
</organism>
<evidence type="ECO:0000259" key="16">
    <source>
        <dbReference type="SMART" id="SM00840"/>
    </source>
</evidence>
<evidence type="ECO:0000256" key="4">
    <source>
        <dbReference type="ARBA" id="ARBA00012832"/>
    </source>
</evidence>
<dbReference type="EMBL" id="CAEZST010000013">
    <property type="protein sequence ID" value="CAB4548410.1"/>
    <property type="molecule type" value="Genomic_DNA"/>
</dbReference>
<dbReference type="HAMAP" id="MF_00041">
    <property type="entry name" value="Cys_tRNA_synth"/>
    <property type="match status" value="1"/>
</dbReference>
<keyword evidence="8" id="KW-0479">Metal-binding</keyword>
<evidence type="ECO:0000256" key="2">
    <source>
        <dbReference type="ARBA" id="ARBA00004496"/>
    </source>
</evidence>
<evidence type="ECO:0000256" key="11">
    <source>
        <dbReference type="ARBA" id="ARBA00022840"/>
    </source>
</evidence>
<comment type="cofactor">
    <cofactor evidence="1">
        <name>Zn(2+)</name>
        <dbReference type="ChEBI" id="CHEBI:29105"/>
    </cofactor>
</comment>
<sequence length="464" mass="52113">MKLFDTQAGELREFKPITSGEVGIYVCGPTVQSEPHIGHLRSALVYDLLVRWLTEQGMAVTLVRNVTDIDDKVLEKAKEQKRPWWEVAYQNEQLFAKDYERLGLALPKLEPRATGHIPQMIELIQQLIQKSHAYQAEGSADVYFDTNSWPSYGELTNQDLSDVESEELHPGKRAQTDFALWKASKPGEPESASWQSPFGKGRPGWHIECSAMSTHYLGANFDIHGGGLDLRFPHHENELAQSKAAGDKFANYWIHNGLVNVGGQKMSKSIGNTVSSKDLFALASPPAVRYYLSSAHYRSVLDYQPSVLTEAETALERLHTFLKRAERELKQTQFAAIDDSVALPDEFTQEMNNDLNIPAALAVIHDTVTAANKDLDEQQWREAAQKRAQVNRMLSVLGLAPSQWPSAVSEEHVALDQLVRRLIEQRETARQEKNFELADSIRRQLEDSGIELSDGPTGTHWSVS</sequence>
<dbReference type="InterPro" id="IPR009080">
    <property type="entry name" value="tRNAsynth_Ia_anticodon-bd"/>
</dbReference>
<evidence type="ECO:0000256" key="10">
    <source>
        <dbReference type="ARBA" id="ARBA00022833"/>
    </source>
</evidence>
<dbReference type="Pfam" id="PF01406">
    <property type="entry name" value="tRNA-synt_1e"/>
    <property type="match status" value="1"/>
</dbReference>
<evidence type="ECO:0000313" key="17">
    <source>
        <dbReference type="EMBL" id="CAB4548410.1"/>
    </source>
</evidence>
<keyword evidence="10" id="KW-0862">Zinc</keyword>
<dbReference type="GO" id="GO:0046872">
    <property type="term" value="F:metal ion binding"/>
    <property type="evidence" value="ECO:0007669"/>
    <property type="project" value="UniProtKB-KW"/>
</dbReference>
<dbReference type="GO" id="GO:0006423">
    <property type="term" value="P:cysteinyl-tRNA aminoacylation"/>
    <property type="evidence" value="ECO:0007669"/>
    <property type="project" value="InterPro"/>
</dbReference>
<dbReference type="InterPro" id="IPR014729">
    <property type="entry name" value="Rossmann-like_a/b/a_fold"/>
</dbReference>
<proteinExistence type="inferred from homology"/>
<evidence type="ECO:0000313" key="18">
    <source>
        <dbReference type="EMBL" id="CAB4562398.1"/>
    </source>
</evidence>
<dbReference type="EC" id="6.1.1.16" evidence="4"/>
<dbReference type="GO" id="GO:0005829">
    <property type="term" value="C:cytosol"/>
    <property type="evidence" value="ECO:0007669"/>
    <property type="project" value="TreeGrafter"/>
</dbReference>
<accession>A0A6J6DMN7</accession>
<name>A0A6J6DMN7_9ZZZZ</name>
<dbReference type="CDD" id="cd00672">
    <property type="entry name" value="CysRS_core"/>
    <property type="match status" value="1"/>
</dbReference>
<keyword evidence="13" id="KW-0030">Aminoacyl-tRNA synthetase</keyword>
<dbReference type="EMBL" id="CAEZTO010000001">
    <property type="protein sequence ID" value="CAB4562398.1"/>
    <property type="molecule type" value="Genomic_DNA"/>
</dbReference>
<dbReference type="GO" id="GO:0005524">
    <property type="term" value="F:ATP binding"/>
    <property type="evidence" value="ECO:0007669"/>
    <property type="project" value="UniProtKB-KW"/>
</dbReference>
<dbReference type="PRINTS" id="PR00983">
    <property type="entry name" value="TRNASYNTHCYS"/>
</dbReference>
<dbReference type="AlphaFoldDB" id="A0A6J6DMN7"/>
<keyword evidence="6" id="KW-0963">Cytoplasm</keyword>
<keyword evidence="11" id="KW-0067">ATP-binding</keyword>
<dbReference type="Gene3D" id="3.40.50.620">
    <property type="entry name" value="HUPs"/>
    <property type="match status" value="1"/>
</dbReference>
<evidence type="ECO:0000256" key="8">
    <source>
        <dbReference type="ARBA" id="ARBA00022723"/>
    </source>
</evidence>
<evidence type="ECO:0000256" key="7">
    <source>
        <dbReference type="ARBA" id="ARBA00022598"/>
    </source>
</evidence>
<dbReference type="SMART" id="SM00840">
    <property type="entry name" value="DALR_2"/>
    <property type="match status" value="1"/>
</dbReference>
<reference evidence="18" key="1">
    <citation type="submission" date="2020-05" db="EMBL/GenBank/DDBJ databases">
        <authorList>
            <person name="Chiriac C."/>
            <person name="Salcher M."/>
            <person name="Ghai R."/>
            <person name="Kavagutti S V."/>
        </authorList>
    </citation>
    <scope>NUCLEOTIDE SEQUENCE</scope>
</reference>
<protein>
    <recommendedName>
        <fullName evidence="5">Cysteine--tRNA ligase</fullName>
        <ecNumber evidence="4">6.1.1.16</ecNumber>
    </recommendedName>
    <alternativeName>
        <fullName evidence="14">Cysteinyl-tRNA synthetase</fullName>
    </alternativeName>
</protein>
<evidence type="ECO:0000256" key="6">
    <source>
        <dbReference type="ARBA" id="ARBA00022490"/>
    </source>
</evidence>
<dbReference type="InterPro" id="IPR015803">
    <property type="entry name" value="Cys-tRNA-ligase"/>
</dbReference>
<dbReference type="SUPFAM" id="SSF47323">
    <property type="entry name" value="Anticodon-binding domain of a subclass of class I aminoacyl-tRNA synthetases"/>
    <property type="match status" value="1"/>
</dbReference>
<evidence type="ECO:0000256" key="15">
    <source>
        <dbReference type="ARBA" id="ARBA00047398"/>
    </source>
</evidence>